<evidence type="ECO:0000256" key="1">
    <source>
        <dbReference type="SAM" id="Phobius"/>
    </source>
</evidence>
<name>A0A1G5P447_AFIMA</name>
<feature type="transmembrane region" description="Helical" evidence="1">
    <location>
        <begin position="28"/>
        <end position="51"/>
    </location>
</feature>
<keyword evidence="1" id="KW-0812">Transmembrane</keyword>
<gene>
    <name evidence="2" type="ORF">SAMN03080610_03139</name>
</gene>
<keyword evidence="1" id="KW-1133">Transmembrane helix</keyword>
<accession>A0A1G5P447</accession>
<evidence type="ECO:0000313" key="3">
    <source>
        <dbReference type="Proteomes" id="UP000199347"/>
    </source>
</evidence>
<evidence type="ECO:0000313" key="2">
    <source>
        <dbReference type="EMBL" id="SCZ43851.1"/>
    </source>
</evidence>
<sequence>MSVGTILLIILILILLGAVPTWPYSRGWGYGPSGIVGVILVILIIMLLLGYV</sequence>
<reference evidence="2 3" key="1">
    <citation type="submission" date="2016-10" db="EMBL/GenBank/DDBJ databases">
        <authorList>
            <person name="de Groot N.N."/>
        </authorList>
    </citation>
    <scope>NUCLEOTIDE SEQUENCE [LARGE SCALE GENOMIC DNA]</scope>
    <source>
        <strain evidence="2 3">DSM 2698</strain>
    </source>
</reference>
<dbReference type="EMBL" id="FMVW01000008">
    <property type="protein sequence ID" value="SCZ43851.1"/>
    <property type="molecule type" value="Genomic_DNA"/>
</dbReference>
<dbReference type="AlphaFoldDB" id="A0A1G5P447"/>
<keyword evidence="1" id="KW-0472">Membrane</keyword>
<proteinExistence type="predicted"/>
<dbReference type="Pfam" id="PF11752">
    <property type="entry name" value="DUF3309"/>
    <property type="match status" value="1"/>
</dbReference>
<dbReference type="STRING" id="1120955.SAMN03080610_03139"/>
<dbReference type="RefSeq" id="WP_092815339.1">
    <property type="nucleotide sequence ID" value="NZ_FMVW01000008.1"/>
</dbReference>
<dbReference type="Proteomes" id="UP000199347">
    <property type="component" value="Unassembled WGS sequence"/>
</dbReference>
<keyword evidence="3" id="KW-1185">Reference proteome</keyword>
<dbReference type="InterPro" id="IPR021738">
    <property type="entry name" value="DUF3309"/>
</dbReference>
<organism evidence="2 3">
    <name type="scientific">Afifella marina DSM 2698</name>
    <dbReference type="NCBI Taxonomy" id="1120955"/>
    <lineage>
        <taxon>Bacteria</taxon>
        <taxon>Pseudomonadati</taxon>
        <taxon>Pseudomonadota</taxon>
        <taxon>Alphaproteobacteria</taxon>
        <taxon>Hyphomicrobiales</taxon>
        <taxon>Afifellaceae</taxon>
        <taxon>Afifella</taxon>
    </lineage>
</organism>
<protein>
    <recommendedName>
        <fullName evidence="4">DUF3309 domain-containing protein</fullName>
    </recommendedName>
</protein>
<evidence type="ECO:0008006" key="4">
    <source>
        <dbReference type="Google" id="ProtNLM"/>
    </source>
</evidence>